<dbReference type="InterPro" id="IPR006194">
    <property type="entry name" value="Gly-tRNA-synth_heterodimer"/>
</dbReference>
<dbReference type="InterPro" id="IPR010982">
    <property type="entry name" value="Lambda_DNA-bd_dom_sf"/>
</dbReference>
<dbReference type="EMBL" id="AGEG01000002">
    <property type="protein sequence ID" value="EHR38132.1"/>
    <property type="molecule type" value="Genomic_DNA"/>
</dbReference>
<dbReference type="SUPFAM" id="SSF51306">
    <property type="entry name" value="LexA/Signal peptidase"/>
    <property type="match status" value="1"/>
</dbReference>
<gene>
    <name evidence="2" type="ORF">HMPREF9708_00216</name>
</gene>
<dbReference type="GO" id="GO:0006426">
    <property type="term" value="P:glycyl-tRNA aminoacylation"/>
    <property type="evidence" value="ECO:0007669"/>
    <property type="project" value="InterPro"/>
</dbReference>
<evidence type="ECO:0000313" key="2">
    <source>
        <dbReference type="EMBL" id="EHR38132.1"/>
    </source>
</evidence>
<dbReference type="HOGENOM" id="CLU_066192_1_1_9"/>
<dbReference type="InterPro" id="IPR039418">
    <property type="entry name" value="LexA-like"/>
</dbReference>
<dbReference type="InterPro" id="IPR015927">
    <property type="entry name" value="Peptidase_S24_S26A/B/C"/>
</dbReference>
<dbReference type="PANTHER" id="PTHR33516:SF2">
    <property type="entry name" value="LEXA REPRESSOR-RELATED"/>
    <property type="match status" value="1"/>
</dbReference>
<dbReference type="Proteomes" id="UP000006190">
    <property type="component" value="Unassembled WGS sequence"/>
</dbReference>
<keyword evidence="3" id="KW-1185">Reference proteome</keyword>
<dbReference type="Pfam" id="PF01381">
    <property type="entry name" value="HTH_3"/>
    <property type="match status" value="1"/>
</dbReference>
<dbReference type="InterPro" id="IPR001387">
    <property type="entry name" value="Cro/C1-type_HTH"/>
</dbReference>
<name>H3NH77_9LACT</name>
<dbReference type="PROSITE" id="PS50943">
    <property type="entry name" value="HTH_CROC1"/>
    <property type="match status" value="1"/>
</dbReference>
<dbReference type="GO" id="GO:0005524">
    <property type="term" value="F:ATP binding"/>
    <property type="evidence" value="ECO:0007669"/>
    <property type="project" value="InterPro"/>
</dbReference>
<comment type="caution">
    <text evidence="2">The sequence shown here is derived from an EMBL/GenBank/DDBJ whole genome shotgun (WGS) entry which is preliminary data.</text>
</comment>
<dbReference type="InterPro" id="IPR050077">
    <property type="entry name" value="LexA_repressor"/>
</dbReference>
<dbReference type="GO" id="GO:0005737">
    <property type="term" value="C:cytoplasm"/>
    <property type="evidence" value="ECO:0007669"/>
    <property type="project" value="InterPro"/>
</dbReference>
<dbReference type="SMART" id="SM00530">
    <property type="entry name" value="HTH_XRE"/>
    <property type="match status" value="1"/>
</dbReference>
<organism evidence="2 3">
    <name type="scientific">Facklamia languida CCUG 37842</name>
    <dbReference type="NCBI Taxonomy" id="883113"/>
    <lineage>
        <taxon>Bacteria</taxon>
        <taxon>Bacillati</taxon>
        <taxon>Bacillota</taxon>
        <taxon>Bacilli</taxon>
        <taxon>Lactobacillales</taxon>
        <taxon>Aerococcaceae</taxon>
        <taxon>Facklamia</taxon>
    </lineage>
</organism>
<dbReference type="PATRIC" id="fig|883113.3.peg.216"/>
<accession>H3NH77</accession>
<dbReference type="PANTHER" id="PTHR33516">
    <property type="entry name" value="LEXA REPRESSOR"/>
    <property type="match status" value="1"/>
</dbReference>
<dbReference type="Gene3D" id="1.10.260.40">
    <property type="entry name" value="lambda repressor-like DNA-binding domains"/>
    <property type="match status" value="1"/>
</dbReference>
<dbReference type="AlphaFoldDB" id="H3NH77"/>
<dbReference type="MEROPS" id="S24.001"/>
<dbReference type="PROSITE" id="PS50861">
    <property type="entry name" value="AA_TRNA_LIGASE_II_GLYAB"/>
    <property type="match status" value="1"/>
</dbReference>
<dbReference type="eggNOG" id="COG1974">
    <property type="taxonomic scope" value="Bacteria"/>
</dbReference>
<evidence type="ECO:0000313" key="3">
    <source>
        <dbReference type="Proteomes" id="UP000006190"/>
    </source>
</evidence>
<dbReference type="SUPFAM" id="SSF47413">
    <property type="entry name" value="lambda repressor-like DNA-binding domains"/>
    <property type="match status" value="1"/>
</dbReference>
<dbReference type="GO" id="GO:0004820">
    <property type="term" value="F:glycine-tRNA ligase activity"/>
    <property type="evidence" value="ECO:0007669"/>
    <property type="project" value="InterPro"/>
</dbReference>
<feature type="domain" description="HTH cro/C1-type" evidence="1">
    <location>
        <begin position="21"/>
        <end position="75"/>
    </location>
</feature>
<dbReference type="CDD" id="cd00093">
    <property type="entry name" value="HTH_XRE"/>
    <property type="match status" value="1"/>
</dbReference>
<dbReference type="OrthoDB" id="9802364at2"/>
<dbReference type="Pfam" id="PF00717">
    <property type="entry name" value="Peptidase_S24"/>
    <property type="match status" value="1"/>
</dbReference>
<proteinExistence type="predicted"/>
<sequence length="217" mass="24216">MARNELTPQELELRKVISSNLLFLLEQKNITQADLSDRLKIPRSTLNGYFKGTSIPSPENVQKLSDFFEVKKSDIDPRFNKVSNIIEIKQTKSIPILGAIACGEPILAQENISDTIPFPVESLPNGDLFFLKAQGDSMEPTIKEDALVLIRKQEEVENGEIAAVLVNSNTEATLKRVRKLGDTILLEAINEEYSPYLVNKENPARIIGKAVKVLNDL</sequence>
<dbReference type="InterPro" id="IPR036286">
    <property type="entry name" value="LexA/Signal_pep-like_sf"/>
</dbReference>
<dbReference type="RefSeq" id="WP_006308101.1">
    <property type="nucleotide sequence ID" value="NZ_JH601133.1"/>
</dbReference>
<protein>
    <recommendedName>
        <fullName evidence="1">HTH cro/C1-type domain-containing protein</fullName>
    </recommendedName>
</protein>
<evidence type="ECO:0000259" key="1">
    <source>
        <dbReference type="PROSITE" id="PS50943"/>
    </source>
</evidence>
<dbReference type="CDD" id="cd06529">
    <property type="entry name" value="S24_LexA-like"/>
    <property type="match status" value="1"/>
</dbReference>
<dbReference type="Gene3D" id="2.10.109.10">
    <property type="entry name" value="Umud Fragment, subunit A"/>
    <property type="match status" value="1"/>
</dbReference>
<dbReference type="STRING" id="883113.HMPREF9708_00216"/>
<reference evidence="2 3" key="1">
    <citation type="submission" date="2012-01" db="EMBL/GenBank/DDBJ databases">
        <title>The Genome Sequence of Facklamia languida CCUG 37842.</title>
        <authorList>
            <consortium name="The Broad Institute Genome Sequencing Platform"/>
            <person name="Earl A."/>
            <person name="Ward D."/>
            <person name="Feldgarden M."/>
            <person name="Gevers D."/>
            <person name="Huys G."/>
            <person name="Young S.K."/>
            <person name="Zeng Q."/>
            <person name="Gargeya S."/>
            <person name="Fitzgerald M."/>
            <person name="Haas B."/>
            <person name="Abouelleil A."/>
            <person name="Alvarado L."/>
            <person name="Arachchi H.M."/>
            <person name="Berlin A."/>
            <person name="Chapman S.B."/>
            <person name="Gearin G."/>
            <person name="Goldberg J."/>
            <person name="Griggs A."/>
            <person name="Gujja S."/>
            <person name="Hansen M."/>
            <person name="Heiman D."/>
            <person name="Howarth C."/>
            <person name="Larimer J."/>
            <person name="Lui A."/>
            <person name="MacDonald P.J.P."/>
            <person name="McCowen C."/>
            <person name="Montmayeur A."/>
            <person name="Murphy C."/>
            <person name="Neiman D."/>
            <person name="Pearson M."/>
            <person name="Priest M."/>
            <person name="Roberts A."/>
            <person name="Saif S."/>
            <person name="Shea T."/>
            <person name="Sisk P."/>
            <person name="Stolte C."/>
            <person name="Sykes S."/>
            <person name="Wortman J."/>
            <person name="Nusbaum C."/>
            <person name="Birren B."/>
        </authorList>
    </citation>
    <scope>NUCLEOTIDE SEQUENCE [LARGE SCALE GENOMIC DNA]</scope>
    <source>
        <strain evidence="2 3">CCUG 37842</strain>
    </source>
</reference>
<dbReference type="GO" id="GO:0003677">
    <property type="term" value="F:DNA binding"/>
    <property type="evidence" value="ECO:0007669"/>
    <property type="project" value="InterPro"/>
</dbReference>